<evidence type="ECO:0000313" key="2">
    <source>
        <dbReference type="EMBL" id="SVB01591.1"/>
    </source>
</evidence>
<dbReference type="EMBL" id="UINC01025642">
    <property type="protein sequence ID" value="SVB01591.1"/>
    <property type="molecule type" value="Genomic_DNA"/>
</dbReference>
<keyword evidence="1" id="KW-0472">Membrane</keyword>
<sequence>MNKAVAAGIGIGIVLIAIAALYMTDMSDESNTQ</sequence>
<protein>
    <submittedName>
        <fullName evidence="2">Uncharacterized protein</fullName>
    </submittedName>
</protein>
<feature type="non-terminal residue" evidence="2">
    <location>
        <position position="33"/>
    </location>
</feature>
<accession>A0A382AK00</accession>
<dbReference type="AlphaFoldDB" id="A0A382AK00"/>
<feature type="transmembrane region" description="Helical" evidence="1">
    <location>
        <begin position="6"/>
        <end position="24"/>
    </location>
</feature>
<keyword evidence="1" id="KW-0812">Transmembrane</keyword>
<gene>
    <name evidence="2" type="ORF">METZ01_LOCUS154445</name>
</gene>
<organism evidence="2">
    <name type="scientific">marine metagenome</name>
    <dbReference type="NCBI Taxonomy" id="408172"/>
    <lineage>
        <taxon>unclassified sequences</taxon>
        <taxon>metagenomes</taxon>
        <taxon>ecological metagenomes</taxon>
    </lineage>
</organism>
<keyword evidence="1" id="KW-1133">Transmembrane helix</keyword>
<proteinExistence type="predicted"/>
<reference evidence="2" key="1">
    <citation type="submission" date="2018-05" db="EMBL/GenBank/DDBJ databases">
        <authorList>
            <person name="Lanie J.A."/>
            <person name="Ng W.-L."/>
            <person name="Kazmierczak K.M."/>
            <person name="Andrzejewski T.M."/>
            <person name="Davidsen T.M."/>
            <person name="Wayne K.J."/>
            <person name="Tettelin H."/>
            <person name="Glass J.I."/>
            <person name="Rusch D."/>
            <person name="Podicherti R."/>
            <person name="Tsui H.-C.T."/>
            <person name="Winkler M.E."/>
        </authorList>
    </citation>
    <scope>NUCLEOTIDE SEQUENCE</scope>
</reference>
<evidence type="ECO:0000256" key="1">
    <source>
        <dbReference type="SAM" id="Phobius"/>
    </source>
</evidence>
<name>A0A382AK00_9ZZZZ</name>